<evidence type="ECO:0000256" key="19">
    <source>
        <dbReference type="ARBA" id="ARBA00042022"/>
    </source>
</evidence>
<comment type="pathway">
    <text evidence="3">Protein modification; protein glycosylation.</text>
</comment>
<keyword evidence="11" id="KW-0333">Golgi apparatus</keyword>
<dbReference type="EC" id="2.4.3.4" evidence="15"/>
<keyword evidence="6" id="KW-0328">Glycosyltransferase</keyword>
<organism evidence="24 25">
    <name type="scientific">Fundulus heteroclitus</name>
    <name type="common">Killifish</name>
    <name type="synonym">Mummichog</name>
    <dbReference type="NCBI Taxonomy" id="8078"/>
    <lineage>
        <taxon>Eukaryota</taxon>
        <taxon>Metazoa</taxon>
        <taxon>Chordata</taxon>
        <taxon>Craniata</taxon>
        <taxon>Vertebrata</taxon>
        <taxon>Euteleostomi</taxon>
        <taxon>Actinopterygii</taxon>
        <taxon>Neopterygii</taxon>
        <taxon>Teleostei</taxon>
        <taxon>Neoteleostei</taxon>
        <taxon>Acanthomorphata</taxon>
        <taxon>Ovalentaria</taxon>
        <taxon>Atherinomorphae</taxon>
        <taxon>Cyprinodontiformes</taxon>
        <taxon>Fundulidae</taxon>
        <taxon>Fundulus</taxon>
    </lineage>
</organism>
<evidence type="ECO:0000256" key="2">
    <source>
        <dbReference type="ARBA" id="ARBA00004613"/>
    </source>
</evidence>
<feature type="disulfide bond" evidence="23">
    <location>
        <begin position="188"/>
        <end position="327"/>
    </location>
</feature>
<dbReference type="PANTHER" id="PTHR46032:SF6">
    <property type="entry name" value="CMP-N-ACETYLNEURAMINATE-BETA-GALACTOSAMIDE-ALPHA-2,3-SIALYLTRANSFERASE 1"/>
    <property type="match status" value="1"/>
</dbReference>
<keyword evidence="13" id="KW-1015">Disulfide bond</keyword>
<dbReference type="GO" id="GO:0032580">
    <property type="term" value="C:Golgi cisterna membrane"/>
    <property type="evidence" value="ECO:0007669"/>
    <property type="project" value="UniProtKB-SubCell"/>
</dbReference>
<dbReference type="Gene3D" id="3.90.1480.20">
    <property type="entry name" value="Glycosyl transferase family 29"/>
    <property type="match status" value="1"/>
</dbReference>
<evidence type="ECO:0000256" key="20">
    <source>
        <dbReference type="ARBA" id="ARBA00042448"/>
    </source>
</evidence>
<evidence type="ECO:0000256" key="7">
    <source>
        <dbReference type="ARBA" id="ARBA00022679"/>
    </source>
</evidence>
<evidence type="ECO:0000256" key="1">
    <source>
        <dbReference type="ARBA" id="ARBA00004447"/>
    </source>
</evidence>
<comment type="subcellular location">
    <subcellularLocation>
        <location evidence="1">Golgi apparatus</location>
        <location evidence="1">Golgi stack membrane</location>
        <topology evidence="1">Single-pass type II membrane protein</topology>
    </subcellularLocation>
    <subcellularLocation>
        <location evidence="2">Secreted</location>
    </subcellularLocation>
</comment>
<evidence type="ECO:0000256" key="5">
    <source>
        <dbReference type="ARBA" id="ARBA00022525"/>
    </source>
</evidence>
<keyword evidence="7" id="KW-0808">Transferase</keyword>
<keyword evidence="8" id="KW-0812">Transmembrane</keyword>
<evidence type="ECO:0000256" key="22">
    <source>
        <dbReference type="ARBA" id="ARBA00042991"/>
    </source>
</evidence>
<dbReference type="InterPro" id="IPR012163">
    <property type="entry name" value="Sialyl_trans"/>
</dbReference>
<keyword evidence="25" id="KW-1185">Reference proteome</keyword>
<evidence type="ECO:0000256" key="9">
    <source>
        <dbReference type="ARBA" id="ARBA00022968"/>
    </source>
</evidence>
<evidence type="ECO:0000256" key="18">
    <source>
        <dbReference type="ARBA" id="ARBA00041997"/>
    </source>
</evidence>
<dbReference type="GO" id="GO:1901137">
    <property type="term" value="P:carbohydrate derivative biosynthetic process"/>
    <property type="evidence" value="ECO:0007669"/>
    <property type="project" value="UniProtKB-ARBA"/>
</dbReference>
<evidence type="ECO:0000256" key="8">
    <source>
        <dbReference type="ARBA" id="ARBA00022692"/>
    </source>
</evidence>
<dbReference type="InterPro" id="IPR038578">
    <property type="entry name" value="GT29-like_sf"/>
</dbReference>
<evidence type="ECO:0000256" key="23">
    <source>
        <dbReference type="PIRSR" id="PIRSR005557-2"/>
    </source>
</evidence>
<dbReference type="FunFam" id="3.90.1480.20:FF:000015">
    <property type="entry name" value="Lactosylceramide alpha-2,3-sialyltransferase"/>
    <property type="match status" value="1"/>
</dbReference>
<accession>A0A3Q2PXN0</accession>
<proteinExistence type="inferred from homology"/>
<dbReference type="InterPro" id="IPR001675">
    <property type="entry name" value="Glyco_trans_29"/>
</dbReference>
<dbReference type="GO" id="GO:0097503">
    <property type="term" value="P:sialylation"/>
    <property type="evidence" value="ECO:0007669"/>
    <property type="project" value="TreeGrafter"/>
</dbReference>
<evidence type="ECO:0000256" key="16">
    <source>
        <dbReference type="ARBA" id="ARBA00040101"/>
    </source>
</evidence>
<name>A0A3Q2PXN0_FUNHE</name>
<keyword evidence="5" id="KW-0964">Secreted</keyword>
<keyword evidence="12" id="KW-0472">Membrane</keyword>
<evidence type="ECO:0000256" key="21">
    <source>
        <dbReference type="ARBA" id="ARBA00042682"/>
    </source>
</evidence>
<evidence type="ECO:0000256" key="6">
    <source>
        <dbReference type="ARBA" id="ARBA00022676"/>
    </source>
</evidence>
<reference evidence="24" key="2">
    <citation type="submission" date="2025-09" db="UniProtKB">
        <authorList>
            <consortium name="Ensembl"/>
        </authorList>
    </citation>
    <scope>IDENTIFICATION</scope>
</reference>
<dbReference type="PIRSF" id="PIRSF005557">
    <property type="entry name" value="Sialyl_trans"/>
    <property type="match status" value="1"/>
</dbReference>
<sequence>MLIILSILTVIGFFLKFDFREWLPPADEKLQYLSSQDKNLLENNVQEKILQNKSSQAKNLQDKILQNQGSQDQNLQDENLLEKKFPEKIIHDANVWNSSSQDKNLQNRNITENKGPCGCEKCFSKDDKLLMSSLNHSIEPFLSATTKLSEDIFQWWKVSYYHQNFGRITVGIPVSSFMWPRPDTCRTCAVVGNSVNLKGSGYGSLIDHHNIIIRMNAGPTKGYEEDVGTKTTHHVMYPESAVDLDNSTHLVVFAFKIQDLEWPIKALTTGFYATSYRKVTPKIKANKDLVMVLNPAFMKYVHEVWLKRRGTYPSTGFMALVLALHICDEVHVFGYGADSDGNWSHYFEVLTNKNLKTGPHPGNHEYNILQQLANEKTVQLYKGM</sequence>
<comment type="similarity">
    <text evidence="4">Belongs to the glycosyltransferase 29 family.</text>
</comment>
<evidence type="ECO:0000256" key="15">
    <source>
        <dbReference type="ARBA" id="ARBA00039107"/>
    </source>
</evidence>
<evidence type="ECO:0000256" key="13">
    <source>
        <dbReference type="ARBA" id="ARBA00023157"/>
    </source>
</evidence>
<dbReference type="PANTHER" id="PTHR46032">
    <property type="entry name" value="ALPHA-2,3-SIALYLTRANSFERASE ST3GAL I ISOFORM X1"/>
    <property type="match status" value="1"/>
</dbReference>
<evidence type="ECO:0000313" key="24">
    <source>
        <dbReference type="Ensembl" id="ENSFHEP00000018753.1"/>
    </source>
</evidence>
<keyword evidence="9" id="KW-0735">Signal-anchor</keyword>
<keyword evidence="14" id="KW-0325">Glycoprotein</keyword>
<dbReference type="Ensembl" id="ENSFHET00000027826.1">
    <property type="protein sequence ID" value="ENSFHEP00000018753.1"/>
    <property type="gene ID" value="ENSFHEG00000020828.1"/>
</dbReference>
<reference evidence="24" key="1">
    <citation type="submission" date="2025-08" db="UniProtKB">
        <authorList>
            <consortium name="Ensembl"/>
        </authorList>
    </citation>
    <scope>IDENTIFICATION</scope>
</reference>
<dbReference type="GO" id="GO:0005576">
    <property type="term" value="C:extracellular region"/>
    <property type="evidence" value="ECO:0007669"/>
    <property type="project" value="UniProtKB-SubCell"/>
</dbReference>
<evidence type="ECO:0000313" key="25">
    <source>
        <dbReference type="Proteomes" id="UP000265000"/>
    </source>
</evidence>
<evidence type="ECO:0000256" key="12">
    <source>
        <dbReference type="ARBA" id="ARBA00023136"/>
    </source>
</evidence>
<dbReference type="GeneTree" id="ENSGT00940000154725"/>
<keyword evidence="10" id="KW-1133">Transmembrane helix</keyword>
<evidence type="ECO:0000256" key="11">
    <source>
        <dbReference type="ARBA" id="ARBA00023034"/>
    </source>
</evidence>
<evidence type="ECO:0000256" key="14">
    <source>
        <dbReference type="ARBA" id="ARBA00023180"/>
    </source>
</evidence>
<dbReference type="AlphaFoldDB" id="A0A3Q2PXN0"/>
<evidence type="ECO:0000256" key="3">
    <source>
        <dbReference type="ARBA" id="ARBA00004922"/>
    </source>
</evidence>
<evidence type="ECO:0000256" key="4">
    <source>
        <dbReference type="ARBA" id="ARBA00006003"/>
    </source>
</evidence>
<evidence type="ECO:0000256" key="17">
    <source>
        <dbReference type="ARBA" id="ARBA00041507"/>
    </source>
</evidence>
<dbReference type="GO" id="GO:0003836">
    <property type="term" value="F:beta-galactoside (CMP) alpha-2,3-sialyltransferase activity"/>
    <property type="evidence" value="ECO:0007669"/>
    <property type="project" value="UniProtKB-EC"/>
</dbReference>
<dbReference type="Pfam" id="PF00777">
    <property type="entry name" value="Glyco_transf_29"/>
    <property type="match status" value="1"/>
</dbReference>
<evidence type="ECO:0000256" key="10">
    <source>
        <dbReference type="ARBA" id="ARBA00022989"/>
    </source>
</evidence>
<dbReference type="Proteomes" id="UP000265000">
    <property type="component" value="Unplaced"/>
</dbReference>
<dbReference type="InterPro" id="IPR051757">
    <property type="entry name" value="Beta-gal_alpha2-3_sialyltrans"/>
</dbReference>
<protein>
    <recommendedName>
        <fullName evidence="16">CMP-N-acetylneuraminate-beta-galactosamide-alpha-2,3-sialyltransferase 1</fullName>
        <ecNumber evidence="15">2.4.3.4</ecNumber>
    </recommendedName>
    <alternativeName>
        <fullName evidence="22">Gal-NAc6S</fullName>
    </alternativeName>
    <alternativeName>
        <fullName evidence="20">Gal-beta-1,3-GalNAc-alpha-2,3-sialyltransferase</fullName>
    </alternativeName>
    <alternativeName>
        <fullName evidence="18">ST3Gal I</fullName>
    </alternativeName>
    <alternativeName>
        <fullName evidence="19">ST3GalA.1</fullName>
    </alternativeName>
    <alternativeName>
        <fullName evidence="17">ST3O</fullName>
    </alternativeName>
    <alternativeName>
        <fullName evidence="21">Sialyltransferase 4A</fullName>
    </alternativeName>
</protein>